<dbReference type="RefSeq" id="WP_006279007.1">
    <property type="nucleotide sequence ID" value="NZ_ACYA01000087.1"/>
</dbReference>
<proteinExistence type="predicted"/>
<gene>
    <name evidence="1" type="ORF">A9P98_12175</name>
</gene>
<accession>A0A853MDI2</accession>
<sequence>MLNSEIKSPLTNESKVEYVRSLSPQEIANKWQSSMDIDVGSVFRNLPAIEHWRCVQTGIV</sequence>
<organism evidence="1 2">
    <name type="scientific">Cylindrospermopsis raciborskii CS-505</name>
    <dbReference type="NCBI Taxonomy" id="533240"/>
    <lineage>
        <taxon>Bacteria</taxon>
        <taxon>Bacillati</taxon>
        <taxon>Cyanobacteriota</taxon>
        <taxon>Cyanophyceae</taxon>
        <taxon>Nostocales</taxon>
        <taxon>Aphanizomenonaceae</taxon>
        <taxon>Cylindrospermopsis</taxon>
    </lineage>
</organism>
<protein>
    <submittedName>
        <fullName evidence="1">Uncharacterized protein</fullName>
    </submittedName>
</protein>
<evidence type="ECO:0000313" key="2">
    <source>
        <dbReference type="Proteomes" id="UP000093903"/>
    </source>
</evidence>
<reference evidence="1 2" key="1">
    <citation type="submission" date="2016-05" db="EMBL/GenBank/DDBJ databases">
        <title>First complete genome of the cyanobacterium Cylindrospermopsis raciborskii CS505, containing a circular chromosome and a single extrachromosomal element.</title>
        <authorList>
            <person name="Fuentes J."/>
            <person name="Tamames J."/>
            <person name="Allen E."/>
            <person name="Plominski A."/>
            <person name="Vasquez M."/>
        </authorList>
    </citation>
    <scope>NUCLEOTIDE SEQUENCE [LARGE SCALE GENOMIC DNA]</scope>
    <source>
        <strain evidence="1 2">CS505</strain>
    </source>
</reference>
<comment type="caution">
    <text evidence="1">The sequence shown here is derived from an EMBL/GenBank/DDBJ whole genome shotgun (WGS) entry which is preliminary data.</text>
</comment>
<dbReference type="EMBL" id="LYXA01000001">
    <property type="protein sequence ID" value="OBU76969.1"/>
    <property type="molecule type" value="Genomic_DNA"/>
</dbReference>
<evidence type="ECO:0000313" key="1">
    <source>
        <dbReference type="EMBL" id="OBU76969.1"/>
    </source>
</evidence>
<dbReference type="AlphaFoldDB" id="A0A853MDI2"/>
<dbReference type="Proteomes" id="UP000093903">
    <property type="component" value="Unassembled WGS sequence"/>
</dbReference>
<name>A0A853MDI2_9CYAN</name>